<feature type="domain" description="PIN" evidence="9">
    <location>
        <begin position="2"/>
        <end position="120"/>
    </location>
</feature>
<dbReference type="CDD" id="cd18731">
    <property type="entry name" value="PIN_NgFitB-like"/>
    <property type="match status" value="1"/>
</dbReference>
<evidence type="ECO:0000256" key="4">
    <source>
        <dbReference type="ARBA" id="ARBA00022723"/>
    </source>
</evidence>
<keyword evidence="5 8" id="KW-0378">Hydrolase</keyword>
<dbReference type="HAMAP" id="MF_00265">
    <property type="entry name" value="VapC_Nob1"/>
    <property type="match status" value="1"/>
</dbReference>
<feature type="binding site" evidence="8">
    <location>
        <position position="102"/>
    </location>
    <ligand>
        <name>Mg(2+)</name>
        <dbReference type="ChEBI" id="CHEBI:18420"/>
    </ligand>
</feature>
<comment type="cofactor">
    <cofactor evidence="1 8">
        <name>Mg(2+)</name>
        <dbReference type="ChEBI" id="CHEBI:18420"/>
    </cofactor>
</comment>
<dbReference type="AlphaFoldDB" id="A0A542DV03"/>
<dbReference type="PANTHER" id="PTHR33653:SF1">
    <property type="entry name" value="RIBONUCLEASE VAPC2"/>
    <property type="match status" value="1"/>
</dbReference>
<organism evidence="10 11">
    <name type="scientific">Kribbella jejuensis</name>
    <dbReference type="NCBI Taxonomy" id="236068"/>
    <lineage>
        <taxon>Bacteria</taxon>
        <taxon>Bacillati</taxon>
        <taxon>Actinomycetota</taxon>
        <taxon>Actinomycetes</taxon>
        <taxon>Propionibacteriales</taxon>
        <taxon>Kribbellaceae</taxon>
        <taxon>Kribbella</taxon>
    </lineage>
</organism>
<dbReference type="Proteomes" id="UP000316298">
    <property type="component" value="Unassembled WGS sequence"/>
</dbReference>
<keyword evidence="11" id="KW-1185">Reference proteome</keyword>
<keyword evidence="3 8" id="KW-0540">Nuclease</keyword>
<comment type="similarity">
    <text evidence="7 8">Belongs to the PINc/VapC protein family.</text>
</comment>
<dbReference type="InterPro" id="IPR029060">
    <property type="entry name" value="PIN-like_dom_sf"/>
</dbReference>
<protein>
    <recommendedName>
        <fullName evidence="8">Ribonuclease VapC</fullName>
        <shortName evidence="8">RNase VapC</shortName>
        <ecNumber evidence="8">3.1.-.-</ecNumber>
    </recommendedName>
    <alternativeName>
        <fullName evidence="8">Toxin VapC</fullName>
    </alternativeName>
</protein>
<reference evidence="10 11" key="1">
    <citation type="submission" date="2019-06" db="EMBL/GenBank/DDBJ databases">
        <title>Sequencing the genomes of 1000 actinobacteria strains.</title>
        <authorList>
            <person name="Klenk H.-P."/>
        </authorList>
    </citation>
    <scope>NUCLEOTIDE SEQUENCE [LARGE SCALE GENOMIC DNA]</scope>
    <source>
        <strain evidence="10 11">DSM 17305</strain>
    </source>
</reference>
<feature type="binding site" evidence="8">
    <location>
        <position position="5"/>
    </location>
    <ligand>
        <name>Mg(2+)</name>
        <dbReference type="ChEBI" id="CHEBI:18420"/>
    </ligand>
</feature>
<dbReference type="GO" id="GO:0016787">
    <property type="term" value="F:hydrolase activity"/>
    <property type="evidence" value="ECO:0007669"/>
    <property type="project" value="UniProtKB-KW"/>
</dbReference>
<comment type="function">
    <text evidence="8">Toxic component of a toxin-antitoxin (TA) system. An RNase.</text>
</comment>
<dbReference type="GO" id="GO:0090729">
    <property type="term" value="F:toxin activity"/>
    <property type="evidence" value="ECO:0007669"/>
    <property type="project" value="UniProtKB-KW"/>
</dbReference>
<keyword evidence="8" id="KW-0800">Toxin</keyword>
<dbReference type="Gene3D" id="3.40.50.1010">
    <property type="entry name" value="5'-nuclease"/>
    <property type="match status" value="1"/>
</dbReference>
<proteinExistence type="inferred from homology"/>
<dbReference type="InterPro" id="IPR002716">
    <property type="entry name" value="PIN_dom"/>
</dbReference>
<dbReference type="EMBL" id="VFMM01000003">
    <property type="protein sequence ID" value="TQJ06845.1"/>
    <property type="molecule type" value="Genomic_DNA"/>
</dbReference>
<sequence length="137" mass="14624">MIVADTNVLSEPLSKEPNKAVLSWLANNGADLAITSITVHELLYGVLRLPEGRRRTALGAAVDRLVTSAQDRVLSYDEEAAKAHAQLRVARATTGKSTSVEDGMIAAIALSRGATVATRNVAHFEGFGVEVVNPWDE</sequence>
<dbReference type="RefSeq" id="WP_141861368.1">
    <property type="nucleotide sequence ID" value="NZ_BAAAKA010000010.1"/>
</dbReference>
<evidence type="ECO:0000256" key="6">
    <source>
        <dbReference type="ARBA" id="ARBA00022842"/>
    </source>
</evidence>
<dbReference type="GO" id="GO:0000287">
    <property type="term" value="F:magnesium ion binding"/>
    <property type="evidence" value="ECO:0007669"/>
    <property type="project" value="UniProtKB-UniRule"/>
</dbReference>
<dbReference type="GO" id="GO:0004540">
    <property type="term" value="F:RNA nuclease activity"/>
    <property type="evidence" value="ECO:0007669"/>
    <property type="project" value="InterPro"/>
</dbReference>
<dbReference type="EC" id="3.1.-.-" evidence="8"/>
<evidence type="ECO:0000256" key="2">
    <source>
        <dbReference type="ARBA" id="ARBA00022649"/>
    </source>
</evidence>
<evidence type="ECO:0000259" key="9">
    <source>
        <dbReference type="Pfam" id="PF01850"/>
    </source>
</evidence>
<dbReference type="InterPro" id="IPR022907">
    <property type="entry name" value="VapC_family"/>
</dbReference>
<dbReference type="SUPFAM" id="SSF88723">
    <property type="entry name" value="PIN domain-like"/>
    <property type="match status" value="1"/>
</dbReference>
<keyword evidence="4 8" id="KW-0479">Metal-binding</keyword>
<dbReference type="OrthoDB" id="9815354at2"/>
<name>A0A542DV03_9ACTN</name>
<keyword evidence="6 8" id="KW-0460">Magnesium</keyword>
<comment type="caution">
    <text evidence="10">The sequence shown here is derived from an EMBL/GenBank/DDBJ whole genome shotgun (WGS) entry which is preliminary data.</text>
</comment>
<keyword evidence="2 8" id="KW-1277">Toxin-antitoxin system</keyword>
<dbReference type="Pfam" id="PF01850">
    <property type="entry name" value="PIN"/>
    <property type="match status" value="1"/>
</dbReference>
<evidence type="ECO:0000256" key="5">
    <source>
        <dbReference type="ARBA" id="ARBA00022801"/>
    </source>
</evidence>
<evidence type="ECO:0000313" key="10">
    <source>
        <dbReference type="EMBL" id="TQJ06845.1"/>
    </source>
</evidence>
<accession>A0A542DV03</accession>
<evidence type="ECO:0000256" key="3">
    <source>
        <dbReference type="ARBA" id="ARBA00022722"/>
    </source>
</evidence>
<dbReference type="InterPro" id="IPR050556">
    <property type="entry name" value="Type_II_TA_system_RNase"/>
</dbReference>
<evidence type="ECO:0000256" key="1">
    <source>
        <dbReference type="ARBA" id="ARBA00001946"/>
    </source>
</evidence>
<evidence type="ECO:0000313" key="11">
    <source>
        <dbReference type="Proteomes" id="UP000316298"/>
    </source>
</evidence>
<dbReference type="PANTHER" id="PTHR33653">
    <property type="entry name" value="RIBONUCLEASE VAPC2"/>
    <property type="match status" value="1"/>
</dbReference>
<evidence type="ECO:0000256" key="8">
    <source>
        <dbReference type="HAMAP-Rule" id="MF_00265"/>
    </source>
</evidence>
<gene>
    <name evidence="8" type="primary">vapC</name>
    <name evidence="10" type="ORF">FB475_6521</name>
</gene>
<evidence type="ECO:0000256" key="7">
    <source>
        <dbReference type="ARBA" id="ARBA00038093"/>
    </source>
</evidence>